<accession>A0A9P4QAX4</accession>
<dbReference type="EMBL" id="MU003780">
    <property type="protein sequence ID" value="KAF2722825.1"/>
    <property type="molecule type" value="Genomic_DNA"/>
</dbReference>
<feature type="compositionally biased region" description="Polar residues" evidence="1">
    <location>
        <begin position="8"/>
        <end position="20"/>
    </location>
</feature>
<evidence type="ECO:0000313" key="2">
    <source>
        <dbReference type="EMBL" id="KAF2722825.1"/>
    </source>
</evidence>
<dbReference type="Gene3D" id="3.30.10.10">
    <property type="entry name" value="Trypsin Inhibitor V, subunit A"/>
    <property type="match status" value="1"/>
</dbReference>
<protein>
    <submittedName>
        <fullName evidence="2">Uncharacterized protein</fullName>
    </submittedName>
</protein>
<dbReference type="OrthoDB" id="10013825at2759"/>
<dbReference type="PANTHER" id="PTHR39600">
    <property type="entry name" value="PEPTIDASE INHIBITOR I78 FAMILY PROTEIN"/>
    <property type="match status" value="1"/>
</dbReference>
<keyword evidence="3" id="KW-1185">Reference proteome</keyword>
<dbReference type="Pfam" id="PF11720">
    <property type="entry name" value="Inhibitor_I78"/>
    <property type="match status" value="1"/>
</dbReference>
<gene>
    <name evidence="2" type="ORF">K431DRAFT_221192</name>
</gene>
<evidence type="ECO:0000256" key="1">
    <source>
        <dbReference type="SAM" id="MobiDB-lite"/>
    </source>
</evidence>
<sequence length="83" mass="9154">MPLVVPGLSSNSGDGNDQTSHWMTQLMGKKIGDDSNETTFAKKELPQNHRVVKEGDMMTMDFKPDRLNIHTGDDGTVKKVTHG</sequence>
<dbReference type="InterPro" id="IPR021719">
    <property type="entry name" value="Prot_inh_I78"/>
</dbReference>
<feature type="region of interest" description="Disordered" evidence="1">
    <location>
        <begin position="1"/>
        <end position="20"/>
    </location>
</feature>
<dbReference type="PANTHER" id="PTHR39600:SF1">
    <property type="entry name" value="PEPTIDASE INHIBITOR I78 FAMILY PROTEIN"/>
    <property type="match status" value="1"/>
</dbReference>
<proteinExistence type="predicted"/>
<dbReference type="AlphaFoldDB" id="A0A9P4QAX4"/>
<dbReference type="Proteomes" id="UP000799441">
    <property type="component" value="Unassembled WGS sequence"/>
</dbReference>
<reference evidence="2" key="1">
    <citation type="journal article" date="2020" name="Stud. Mycol.">
        <title>101 Dothideomycetes genomes: a test case for predicting lifestyles and emergence of pathogens.</title>
        <authorList>
            <person name="Haridas S."/>
            <person name="Albert R."/>
            <person name="Binder M."/>
            <person name="Bloem J."/>
            <person name="Labutti K."/>
            <person name="Salamov A."/>
            <person name="Andreopoulos B."/>
            <person name="Baker S."/>
            <person name="Barry K."/>
            <person name="Bills G."/>
            <person name="Bluhm B."/>
            <person name="Cannon C."/>
            <person name="Castanera R."/>
            <person name="Culley D."/>
            <person name="Daum C."/>
            <person name="Ezra D."/>
            <person name="Gonzalez J."/>
            <person name="Henrissat B."/>
            <person name="Kuo A."/>
            <person name="Liang C."/>
            <person name="Lipzen A."/>
            <person name="Lutzoni F."/>
            <person name="Magnuson J."/>
            <person name="Mondo S."/>
            <person name="Nolan M."/>
            <person name="Ohm R."/>
            <person name="Pangilinan J."/>
            <person name="Park H.-J."/>
            <person name="Ramirez L."/>
            <person name="Alfaro M."/>
            <person name="Sun H."/>
            <person name="Tritt A."/>
            <person name="Yoshinaga Y."/>
            <person name="Zwiers L.-H."/>
            <person name="Turgeon B."/>
            <person name="Goodwin S."/>
            <person name="Spatafora J."/>
            <person name="Crous P."/>
            <person name="Grigoriev I."/>
        </authorList>
    </citation>
    <scope>NUCLEOTIDE SEQUENCE</scope>
    <source>
        <strain evidence="2">CBS 116435</strain>
    </source>
</reference>
<name>A0A9P4QAX4_9PEZI</name>
<comment type="caution">
    <text evidence="2">The sequence shown here is derived from an EMBL/GenBank/DDBJ whole genome shotgun (WGS) entry which is preliminary data.</text>
</comment>
<organism evidence="2 3">
    <name type="scientific">Polychaeton citri CBS 116435</name>
    <dbReference type="NCBI Taxonomy" id="1314669"/>
    <lineage>
        <taxon>Eukaryota</taxon>
        <taxon>Fungi</taxon>
        <taxon>Dikarya</taxon>
        <taxon>Ascomycota</taxon>
        <taxon>Pezizomycotina</taxon>
        <taxon>Dothideomycetes</taxon>
        <taxon>Dothideomycetidae</taxon>
        <taxon>Capnodiales</taxon>
        <taxon>Capnodiaceae</taxon>
        <taxon>Polychaeton</taxon>
    </lineage>
</organism>
<evidence type="ECO:0000313" key="3">
    <source>
        <dbReference type="Proteomes" id="UP000799441"/>
    </source>
</evidence>